<keyword evidence="2" id="KW-1185">Reference proteome</keyword>
<dbReference type="SUPFAM" id="SSF48452">
    <property type="entry name" value="TPR-like"/>
    <property type="match status" value="1"/>
</dbReference>
<dbReference type="Proteomes" id="UP000198519">
    <property type="component" value="Unassembled WGS sequence"/>
</dbReference>
<protein>
    <recommendedName>
        <fullName evidence="3">Tetratricopeptide repeat-containing protein</fullName>
    </recommendedName>
</protein>
<reference evidence="2" key="1">
    <citation type="submission" date="2016-10" db="EMBL/GenBank/DDBJ databases">
        <authorList>
            <person name="Varghese N."/>
            <person name="Submissions S."/>
        </authorList>
    </citation>
    <scope>NUCLEOTIDE SEQUENCE [LARGE SCALE GENOMIC DNA]</scope>
    <source>
        <strain evidence="2">CGMCC 1.7061</strain>
    </source>
</reference>
<evidence type="ECO:0000313" key="1">
    <source>
        <dbReference type="EMBL" id="SFM71305.1"/>
    </source>
</evidence>
<dbReference type="EMBL" id="FOUE01000006">
    <property type="protein sequence ID" value="SFM71305.1"/>
    <property type="molecule type" value="Genomic_DNA"/>
</dbReference>
<dbReference type="InterPro" id="IPR011990">
    <property type="entry name" value="TPR-like_helical_dom_sf"/>
</dbReference>
<dbReference type="STRING" id="488535.SAMN04487963_3477"/>
<proteinExistence type="predicted"/>
<evidence type="ECO:0000313" key="2">
    <source>
        <dbReference type="Proteomes" id="UP000198519"/>
    </source>
</evidence>
<dbReference type="OrthoDB" id="1551390at2"/>
<dbReference type="RefSeq" id="WP_092026110.1">
    <property type="nucleotide sequence ID" value="NZ_FOUE01000006.1"/>
</dbReference>
<name>A0A1I4T3U8_9GAMM</name>
<dbReference type="AlphaFoldDB" id="A0A1I4T3U8"/>
<accession>A0A1I4T3U8</accession>
<evidence type="ECO:0008006" key="3">
    <source>
        <dbReference type="Google" id="ProtNLM"/>
    </source>
</evidence>
<gene>
    <name evidence="1" type="ORF">SAMN04487963_3477</name>
</gene>
<sequence>MDNQELNRLIAEGDNSMFSGNPGDALNAYQQAWSHSRELQPDRVKRVWLLLAIANAAIQHGDFDEAFDALAGLQQGFADTGVVAGNPLFHLFVGLTFNGLGENPQGETDNFARALICGGPEIFAGEDPIFLERMKEILRPPEELGTWDGYEGASRDLLNGATGYLSHKLTEKIGSPPPYRYED</sequence>
<organism evidence="1 2">
    <name type="scientific">Marinobacter zhejiangensis</name>
    <dbReference type="NCBI Taxonomy" id="488535"/>
    <lineage>
        <taxon>Bacteria</taxon>
        <taxon>Pseudomonadati</taxon>
        <taxon>Pseudomonadota</taxon>
        <taxon>Gammaproteobacteria</taxon>
        <taxon>Pseudomonadales</taxon>
        <taxon>Marinobacteraceae</taxon>
        <taxon>Marinobacter</taxon>
    </lineage>
</organism>